<feature type="transmembrane region" description="Helical" evidence="1">
    <location>
        <begin position="53"/>
        <end position="73"/>
    </location>
</feature>
<name>A0ABS3BW16_9BACT</name>
<evidence type="ECO:0000313" key="3">
    <source>
        <dbReference type="Proteomes" id="UP000664698"/>
    </source>
</evidence>
<gene>
    <name evidence="2" type="ORF">J0A67_21620</name>
</gene>
<sequence>MDVPNSINQGKSFLRIVLPVSLLIPVVGMILYFSKFYGQMSDSSNIWADFAVFNGYFLGWANLIVLGVISFMANRATDAFNRLQIRPLLFVSIDRPITVEGFKDSWYLKNGAKNVAVNVMVRFNSGQAGMTKWVSCFSLSENEKLELFWVQFADQIEVAYSDLAIEKFYKFTIKDYFGNVNEIKKEEFDLIVEEAKDNRKNNYTALRDKLETFFASGESSTEYVEKFLRKNLMP</sequence>
<comment type="caution">
    <text evidence="2">The sequence shown here is derived from an EMBL/GenBank/DDBJ whole genome shotgun (WGS) entry which is preliminary data.</text>
</comment>
<proteinExistence type="predicted"/>
<keyword evidence="1" id="KW-0472">Membrane</keyword>
<keyword evidence="1" id="KW-0812">Transmembrane</keyword>
<dbReference type="Proteomes" id="UP000664698">
    <property type="component" value="Unassembled WGS sequence"/>
</dbReference>
<protein>
    <submittedName>
        <fullName evidence="2">Uncharacterized protein</fullName>
    </submittedName>
</protein>
<evidence type="ECO:0000256" key="1">
    <source>
        <dbReference type="SAM" id="Phobius"/>
    </source>
</evidence>
<keyword evidence="1" id="KW-1133">Transmembrane helix</keyword>
<dbReference type="RefSeq" id="WP_206571481.1">
    <property type="nucleotide sequence ID" value="NZ_JAFKCW010000006.1"/>
</dbReference>
<dbReference type="EMBL" id="JAFKCW010000006">
    <property type="protein sequence ID" value="MBN7803484.1"/>
    <property type="molecule type" value="Genomic_DNA"/>
</dbReference>
<evidence type="ECO:0000313" key="2">
    <source>
        <dbReference type="EMBL" id="MBN7803484.1"/>
    </source>
</evidence>
<keyword evidence="3" id="KW-1185">Reference proteome</keyword>
<accession>A0ABS3BW16</accession>
<organism evidence="2 3">
    <name type="scientific">Algoriphagus aestuariicola</name>
    <dbReference type="NCBI Taxonomy" id="1852016"/>
    <lineage>
        <taxon>Bacteria</taxon>
        <taxon>Pseudomonadati</taxon>
        <taxon>Bacteroidota</taxon>
        <taxon>Cytophagia</taxon>
        <taxon>Cytophagales</taxon>
        <taxon>Cyclobacteriaceae</taxon>
        <taxon>Algoriphagus</taxon>
    </lineage>
</organism>
<reference evidence="2 3" key="1">
    <citation type="submission" date="2021-03" db="EMBL/GenBank/DDBJ databases">
        <title>novel species isolated from a fishpond in China.</title>
        <authorList>
            <person name="Lu H."/>
            <person name="Cai Z."/>
        </authorList>
    </citation>
    <scope>NUCLEOTIDE SEQUENCE [LARGE SCALE GENOMIC DNA]</scope>
    <source>
        <strain evidence="2 3">JCM 31546</strain>
    </source>
</reference>
<feature type="transmembrane region" description="Helical" evidence="1">
    <location>
        <begin position="12"/>
        <end position="33"/>
    </location>
</feature>